<reference evidence="5 6" key="1">
    <citation type="submission" date="2023-05" db="EMBL/GenBank/DDBJ databases">
        <title>Novel species of genus Flectobacillus isolated from stream in China.</title>
        <authorList>
            <person name="Lu H."/>
        </authorList>
    </citation>
    <scope>NUCLEOTIDE SEQUENCE [LARGE SCALE GENOMIC DNA]</scope>
    <source>
        <strain evidence="5 6">KCTC 42575</strain>
    </source>
</reference>
<evidence type="ECO:0000259" key="4">
    <source>
        <dbReference type="PROSITE" id="PS01124"/>
    </source>
</evidence>
<dbReference type="SUPFAM" id="SSF46689">
    <property type="entry name" value="Homeodomain-like"/>
    <property type="match status" value="1"/>
</dbReference>
<dbReference type="PROSITE" id="PS01124">
    <property type="entry name" value="HTH_ARAC_FAMILY_2"/>
    <property type="match status" value="1"/>
</dbReference>
<dbReference type="SMART" id="SM00342">
    <property type="entry name" value="HTH_ARAC"/>
    <property type="match status" value="1"/>
</dbReference>
<protein>
    <submittedName>
        <fullName evidence="5">AraC family transcriptional regulator</fullName>
    </submittedName>
</protein>
<organism evidence="5 6">
    <name type="scientific">Flectobacillus roseus</name>
    <dbReference type="NCBI Taxonomy" id="502259"/>
    <lineage>
        <taxon>Bacteria</taxon>
        <taxon>Pseudomonadati</taxon>
        <taxon>Bacteroidota</taxon>
        <taxon>Cytophagia</taxon>
        <taxon>Cytophagales</taxon>
        <taxon>Flectobacillaceae</taxon>
        <taxon>Flectobacillus</taxon>
    </lineage>
</organism>
<dbReference type="RefSeq" id="WP_283346456.1">
    <property type="nucleotide sequence ID" value="NZ_JASHIF010000026.1"/>
</dbReference>
<keyword evidence="3" id="KW-0804">Transcription</keyword>
<dbReference type="EMBL" id="JASHIF010000026">
    <property type="protein sequence ID" value="MDI9862179.1"/>
    <property type="molecule type" value="Genomic_DNA"/>
</dbReference>
<evidence type="ECO:0000256" key="3">
    <source>
        <dbReference type="ARBA" id="ARBA00023163"/>
    </source>
</evidence>
<comment type="caution">
    <text evidence="5">The sequence shown here is derived from an EMBL/GenBank/DDBJ whole genome shotgun (WGS) entry which is preliminary data.</text>
</comment>
<accession>A0ABT6YFG8</accession>
<dbReference type="InterPro" id="IPR009057">
    <property type="entry name" value="Homeodomain-like_sf"/>
</dbReference>
<keyword evidence="2" id="KW-0238">DNA-binding</keyword>
<dbReference type="InterPro" id="IPR020449">
    <property type="entry name" value="Tscrpt_reg_AraC-type_HTH"/>
</dbReference>
<dbReference type="Pfam" id="PF12833">
    <property type="entry name" value="HTH_18"/>
    <property type="match status" value="1"/>
</dbReference>
<sequence length="331" mass="37254">MKKTLAIGSVNMILWAANTRGLDTSDILKSLRISSQSLQNPDERIEIAKVQAIWKAIVEKLGDRSLPLQMGEIVSPISVGILAYVMMHAPNLGKSIEKLCQYQDIVCNAVETTFHQKGAISIIDLRVNSEDMIYPEFALESEMSVYASAFRALTLSEFKLSEVHFEHSPTSDLAIYQRIFQCPVFFETGKNWMVFESSQLEKPILNANASLFPVFEQHAQDLLAPLQPKTMFSDVVKTEIVKCLVGQEPSLNHIAMTLGVGVRNIQKKLKEEGKNFQQLLDDARKELAIKHLKQPYSSTTDIAYLLGYSEPSVFYRSFKKWTGQTPSAFRA</sequence>
<feature type="domain" description="HTH araC/xylS-type" evidence="4">
    <location>
        <begin position="234"/>
        <end position="331"/>
    </location>
</feature>
<dbReference type="Gene3D" id="1.10.10.60">
    <property type="entry name" value="Homeodomain-like"/>
    <property type="match status" value="1"/>
</dbReference>
<evidence type="ECO:0000256" key="2">
    <source>
        <dbReference type="ARBA" id="ARBA00023125"/>
    </source>
</evidence>
<dbReference type="Proteomes" id="UP001236507">
    <property type="component" value="Unassembled WGS sequence"/>
</dbReference>
<dbReference type="PANTHER" id="PTHR47894">
    <property type="entry name" value="HTH-TYPE TRANSCRIPTIONAL REGULATOR GADX"/>
    <property type="match status" value="1"/>
</dbReference>
<proteinExistence type="predicted"/>
<dbReference type="InterPro" id="IPR018060">
    <property type="entry name" value="HTH_AraC"/>
</dbReference>
<dbReference type="Pfam" id="PF12625">
    <property type="entry name" value="Arabinose_bd"/>
    <property type="match status" value="1"/>
</dbReference>
<evidence type="ECO:0000256" key="1">
    <source>
        <dbReference type="ARBA" id="ARBA00023015"/>
    </source>
</evidence>
<evidence type="ECO:0000313" key="5">
    <source>
        <dbReference type="EMBL" id="MDI9862179.1"/>
    </source>
</evidence>
<name>A0ABT6YFG8_9BACT</name>
<evidence type="ECO:0000313" key="6">
    <source>
        <dbReference type="Proteomes" id="UP001236507"/>
    </source>
</evidence>
<gene>
    <name evidence="5" type="ORF">QM524_23350</name>
</gene>
<dbReference type="PANTHER" id="PTHR47894:SF1">
    <property type="entry name" value="HTH-TYPE TRANSCRIPTIONAL REGULATOR VQSM"/>
    <property type="match status" value="1"/>
</dbReference>
<keyword evidence="1" id="KW-0805">Transcription regulation</keyword>
<dbReference type="InterPro" id="IPR032687">
    <property type="entry name" value="AraC-type_N"/>
</dbReference>
<keyword evidence="6" id="KW-1185">Reference proteome</keyword>
<dbReference type="PRINTS" id="PR00032">
    <property type="entry name" value="HTHARAC"/>
</dbReference>